<dbReference type="Proteomes" id="UP001604277">
    <property type="component" value="Unassembled WGS sequence"/>
</dbReference>
<evidence type="ECO:0000313" key="3">
    <source>
        <dbReference type="Proteomes" id="UP001604277"/>
    </source>
</evidence>
<dbReference type="AlphaFoldDB" id="A0ABD1W684"/>
<reference evidence="3" key="1">
    <citation type="submission" date="2024-07" db="EMBL/GenBank/DDBJ databases">
        <title>Two chromosome-level genome assemblies of Korean endemic species Abeliophyllum distichum and Forsythia ovata (Oleaceae).</title>
        <authorList>
            <person name="Jang H."/>
        </authorList>
    </citation>
    <scope>NUCLEOTIDE SEQUENCE [LARGE SCALE GENOMIC DNA]</scope>
</reference>
<organism evidence="2 3">
    <name type="scientific">Forsythia ovata</name>
    <dbReference type="NCBI Taxonomy" id="205694"/>
    <lineage>
        <taxon>Eukaryota</taxon>
        <taxon>Viridiplantae</taxon>
        <taxon>Streptophyta</taxon>
        <taxon>Embryophyta</taxon>
        <taxon>Tracheophyta</taxon>
        <taxon>Spermatophyta</taxon>
        <taxon>Magnoliopsida</taxon>
        <taxon>eudicotyledons</taxon>
        <taxon>Gunneridae</taxon>
        <taxon>Pentapetalae</taxon>
        <taxon>asterids</taxon>
        <taxon>lamiids</taxon>
        <taxon>Lamiales</taxon>
        <taxon>Oleaceae</taxon>
        <taxon>Forsythieae</taxon>
        <taxon>Forsythia</taxon>
    </lineage>
</organism>
<protein>
    <submittedName>
        <fullName evidence="2">Uncharacterized protein</fullName>
    </submittedName>
</protein>
<comment type="caution">
    <text evidence="2">The sequence shown here is derived from an EMBL/GenBank/DDBJ whole genome shotgun (WGS) entry which is preliminary data.</text>
</comment>
<name>A0ABD1W684_9LAMI</name>
<sequence>MEENRAKNVITRYPTKNKEGIGAEAKALASRHSHSQGESRNSRHYQLTDLLKERSVDLQGSLVSLIDLVTKMILTKQRFHSMKGEGLIRFQETPFERRYCYDDE</sequence>
<keyword evidence="3" id="KW-1185">Reference proteome</keyword>
<dbReference type="EMBL" id="JBFOLJ010000004">
    <property type="protein sequence ID" value="KAL2545172.1"/>
    <property type="molecule type" value="Genomic_DNA"/>
</dbReference>
<gene>
    <name evidence="2" type="ORF">Fot_14405</name>
</gene>
<feature type="region of interest" description="Disordered" evidence="1">
    <location>
        <begin position="1"/>
        <end position="43"/>
    </location>
</feature>
<accession>A0ABD1W684</accession>
<proteinExistence type="predicted"/>
<evidence type="ECO:0000256" key="1">
    <source>
        <dbReference type="SAM" id="MobiDB-lite"/>
    </source>
</evidence>
<evidence type="ECO:0000313" key="2">
    <source>
        <dbReference type="EMBL" id="KAL2545172.1"/>
    </source>
</evidence>